<dbReference type="Pfam" id="PF13191">
    <property type="entry name" value="AAA_16"/>
    <property type="match status" value="1"/>
</dbReference>
<evidence type="ECO:0000313" key="4">
    <source>
        <dbReference type="EMBL" id="ORA22688.1"/>
    </source>
</evidence>
<dbReference type="InterPro" id="IPR041664">
    <property type="entry name" value="AAA_16"/>
</dbReference>
<dbReference type="Gene3D" id="3.30.70.1230">
    <property type="entry name" value="Nucleotide cyclase"/>
    <property type="match status" value="1"/>
</dbReference>
<dbReference type="GO" id="GO:0005737">
    <property type="term" value="C:cytoplasm"/>
    <property type="evidence" value="ECO:0007669"/>
    <property type="project" value="TreeGrafter"/>
</dbReference>
<dbReference type="InterPro" id="IPR029787">
    <property type="entry name" value="Nucleotide_cyclase"/>
</dbReference>
<protein>
    <recommendedName>
        <fullName evidence="3">Guanylate cyclase domain-containing protein</fullName>
    </recommendedName>
</protein>
<keyword evidence="2" id="KW-0067">ATP-binding</keyword>
<gene>
    <name evidence="4" type="ORF">BST12_08920</name>
</gene>
<dbReference type="GO" id="GO:0009190">
    <property type="term" value="P:cyclic nucleotide biosynthetic process"/>
    <property type="evidence" value="ECO:0007669"/>
    <property type="project" value="InterPro"/>
</dbReference>
<keyword evidence="5" id="KW-1185">Reference proteome</keyword>
<dbReference type="CDD" id="cd07302">
    <property type="entry name" value="CHD"/>
    <property type="match status" value="1"/>
</dbReference>
<dbReference type="InterPro" id="IPR027417">
    <property type="entry name" value="P-loop_NTPase"/>
</dbReference>
<keyword evidence="1" id="KW-0547">Nucleotide-binding</keyword>
<dbReference type="PROSITE" id="PS50125">
    <property type="entry name" value="GUANYLATE_CYCLASE_2"/>
    <property type="match status" value="1"/>
</dbReference>
<dbReference type="GO" id="GO:0004016">
    <property type="term" value="F:adenylate cyclase activity"/>
    <property type="evidence" value="ECO:0007669"/>
    <property type="project" value="TreeGrafter"/>
</dbReference>
<sequence>MTGSTCQRCGTEPRAGARFCDACGSPVEVVTTQAEHKQVTVLFADVVRSMDLAAAVDSERLREVMGDLFNRCGAVIQRYGGTVDKFTGDGIMALFGAPIALEDHAIRACVAALEIQTEVAGLAHDVQRRDGVALALRVGLNSGDVVVGQIGSSPSNYTAIGAQVGMAQRMEAVAPQGGVMLSEATARLVEHVTVLGPWQLVTIKGAAEPVAARSLQAMASKRTLAARIESTLVGRDGEIESLTAILNDTINGQGCVVGVTAPPGIGKSRICRELIKVAQARGVAVFSTFCESHARAIAFTAIARLVRDRLRLNELDYPTARAALRAQLAGADSEDLLLLDDLVGIRDPTEATPNVSADARRRRLTSLLQTAAVASDTPTLYIIEDAHWIDEASESMLADFMTIVTETRSMIVVTYRPEYEGALSRPAGFRVFALEPLDDSQASTITVELLGSHPSLSDLAGRIIERCAGNPFYVQEIVREYAERRVIVGERGAYQRQQEVDDVSVPPTLQATIGARIDRLSAPAKRTLNAATVIGSRFGTDLLAVLLEDADDVRQAALAELVHSELIDQVMFTPRAEYAFRHPLVQTVAYESQLKLARAQLHRHLAAALQRCNAATLNENAASIAAHLEAAGDLREAFGWHMCAGTWFANRDINAARTSWLLARQLADQLPADEPHRTLMRAAPRALLCGSTWRAGGGVADGFDELRDLCTQPETRVPLAMGMAGLLVEQTHHGRNRESLCLTTEYLALLDAIGEPELVVGLLYPAIHAKHEACEMTAAVELAQRVIDLAGGDPTKGNILTGSPLAFAAAMRATARCAMGQPDWKIDLDQAIEFSRVDPTTYVSMIMFKYMLGIPVGALPADAAALTDTQNALGIAQRCSEDFALHMAQLTQGIVLVSIDGGERSAGFDLLAETRSAASDGRFMMSAIPIIDLHVAAERARMEDFAGAIELSRRVIAAQLESGVLWHLGSATSVLVESLLKRCRDTDLAEAQRAIHTLATAPTEPDLVIFQLPLLKMRALLAQARDDARGYRSHADRYLALAQALGFQGHLATALADD</sequence>
<dbReference type="Proteomes" id="UP000192284">
    <property type="component" value="Unassembled WGS sequence"/>
</dbReference>
<dbReference type="GO" id="GO:0035556">
    <property type="term" value="P:intracellular signal transduction"/>
    <property type="evidence" value="ECO:0007669"/>
    <property type="project" value="InterPro"/>
</dbReference>
<dbReference type="SUPFAM" id="SSF55073">
    <property type="entry name" value="Nucleotide cyclase"/>
    <property type="match status" value="1"/>
</dbReference>
<dbReference type="SMART" id="SM00044">
    <property type="entry name" value="CYCc"/>
    <property type="match status" value="1"/>
</dbReference>
<accession>A0A1W9ZYK1</accession>
<proteinExistence type="predicted"/>
<name>A0A1W9ZYK1_MYCAN</name>
<reference evidence="4 5" key="1">
    <citation type="submission" date="2017-02" db="EMBL/GenBank/DDBJ databases">
        <title>The new phylogeny of genus Mycobacterium.</title>
        <authorList>
            <person name="Tortoli E."/>
            <person name="Trovato A."/>
            <person name="Cirillo D.M."/>
        </authorList>
    </citation>
    <scope>NUCLEOTIDE SEQUENCE [LARGE SCALE GENOMIC DNA]</scope>
    <source>
        <strain evidence="4 5">DSM 45057</strain>
    </source>
</reference>
<dbReference type="Pfam" id="PF00211">
    <property type="entry name" value="Guanylate_cyc"/>
    <property type="match status" value="1"/>
</dbReference>
<dbReference type="SUPFAM" id="SSF52540">
    <property type="entry name" value="P-loop containing nucleoside triphosphate hydrolases"/>
    <property type="match status" value="1"/>
</dbReference>
<dbReference type="Gene3D" id="3.40.50.300">
    <property type="entry name" value="P-loop containing nucleotide triphosphate hydrolases"/>
    <property type="match status" value="1"/>
</dbReference>
<dbReference type="InterPro" id="IPR001054">
    <property type="entry name" value="A/G_cyclase"/>
</dbReference>
<organism evidence="4 5">
    <name type="scientific">Mycobacterium angelicum</name>
    <dbReference type="NCBI Taxonomy" id="470074"/>
    <lineage>
        <taxon>Bacteria</taxon>
        <taxon>Bacillati</taxon>
        <taxon>Actinomycetota</taxon>
        <taxon>Actinomycetes</taxon>
        <taxon>Mycobacteriales</taxon>
        <taxon>Mycobacteriaceae</taxon>
        <taxon>Mycobacterium</taxon>
    </lineage>
</organism>
<dbReference type="GO" id="GO:0005524">
    <property type="term" value="F:ATP binding"/>
    <property type="evidence" value="ECO:0007669"/>
    <property type="project" value="UniProtKB-KW"/>
</dbReference>
<dbReference type="EMBL" id="MVHE01000009">
    <property type="protein sequence ID" value="ORA22688.1"/>
    <property type="molecule type" value="Genomic_DNA"/>
</dbReference>
<evidence type="ECO:0000259" key="3">
    <source>
        <dbReference type="PROSITE" id="PS50125"/>
    </source>
</evidence>
<dbReference type="RefSeq" id="WP_083112743.1">
    <property type="nucleotide sequence ID" value="NZ_JACKTS010000036.1"/>
</dbReference>
<dbReference type="PANTHER" id="PTHR16305">
    <property type="entry name" value="TESTICULAR SOLUBLE ADENYLYL CYCLASE"/>
    <property type="match status" value="1"/>
</dbReference>
<comment type="caution">
    <text evidence="4">The sequence shown here is derived from an EMBL/GenBank/DDBJ whole genome shotgun (WGS) entry which is preliminary data.</text>
</comment>
<feature type="domain" description="Guanylate cyclase" evidence="3">
    <location>
        <begin position="40"/>
        <end position="171"/>
    </location>
</feature>
<dbReference type="PANTHER" id="PTHR16305:SF28">
    <property type="entry name" value="GUANYLATE CYCLASE DOMAIN-CONTAINING PROTEIN"/>
    <property type="match status" value="1"/>
</dbReference>
<dbReference type="OrthoDB" id="5476461at2"/>
<evidence type="ECO:0000256" key="1">
    <source>
        <dbReference type="ARBA" id="ARBA00022741"/>
    </source>
</evidence>
<evidence type="ECO:0000256" key="2">
    <source>
        <dbReference type="ARBA" id="ARBA00022840"/>
    </source>
</evidence>
<evidence type="ECO:0000313" key="5">
    <source>
        <dbReference type="Proteomes" id="UP000192284"/>
    </source>
</evidence>
<dbReference type="AlphaFoldDB" id="A0A1W9ZYK1"/>